<dbReference type="Proteomes" id="UP000054321">
    <property type="component" value="Unassembled WGS sequence"/>
</dbReference>
<name>A0A0C3HGW1_OIDMZ</name>
<dbReference type="OrthoDB" id="5376287at2759"/>
<protein>
    <recommendedName>
        <fullName evidence="3">Transcription factor domain-containing protein</fullName>
    </recommendedName>
</protein>
<proteinExistence type="predicted"/>
<evidence type="ECO:0000313" key="2">
    <source>
        <dbReference type="Proteomes" id="UP000054321"/>
    </source>
</evidence>
<dbReference type="PANTHER" id="PTHR37540:SF5">
    <property type="entry name" value="TRANSCRIPTION FACTOR DOMAIN-CONTAINING PROTEIN"/>
    <property type="match status" value="1"/>
</dbReference>
<evidence type="ECO:0000313" key="1">
    <source>
        <dbReference type="EMBL" id="KIN02360.1"/>
    </source>
</evidence>
<dbReference type="HOGENOM" id="CLU_569971_0_0_1"/>
<dbReference type="InParanoid" id="A0A0C3HGW1"/>
<gene>
    <name evidence="1" type="ORF">OIDMADRAFT_144914</name>
</gene>
<reference evidence="1 2" key="1">
    <citation type="submission" date="2014-04" db="EMBL/GenBank/DDBJ databases">
        <authorList>
            <consortium name="DOE Joint Genome Institute"/>
            <person name="Kuo A."/>
            <person name="Martino E."/>
            <person name="Perotto S."/>
            <person name="Kohler A."/>
            <person name="Nagy L.G."/>
            <person name="Floudas D."/>
            <person name="Copeland A."/>
            <person name="Barry K.W."/>
            <person name="Cichocki N."/>
            <person name="Veneault-Fourrey C."/>
            <person name="LaButti K."/>
            <person name="Lindquist E.A."/>
            <person name="Lipzen A."/>
            <person name="Lundell T."/>
            <person name="Morin E."/>
            <person name="Murat C."/>
            <person name="Sun H."/>
            <person name="Tunlid A."/>
            <person name="Henrissat B."/>
            <person name="Grigoriev I.V."/>
            <person name="Hibbett D.S."/>
            <person name="Martin F."/>
            <person name="Nordberg H.P."/>
            <person name="Cantor M.N."/>
            <person name="Hua S.X."/>
        </authorList>
    </citation>
    <scope>NUCLEOTIDE SEQUENCE [LARGE SCALE GENOMIC DNA]</scope>
    <source>
        <strain evidence="1 2">Zn</strain>
    </source>
</reference>
<dbReference type="EMBL" id="KN832875">
    <property type="protein sequence ID" value="KIN02360.1"/>
    <property type="molecule type" value="Genomic_DNA"/>
</dbReference>
<dbReference type="PANTHER" id="PTHR37540">
    <property type="entry name" value="TRANSCRIPTION FACTOR (ACR-2), PUTATIVE-RELATED-RELATED"/>
    <property type="match status" value="1"/>
</dbReference>
<accession>A0A0C3HGW1</accession>
<organism evidence="1 2">
    <name type="scientific">Oidiodendron maius (strain Zn)</name>
    <dbReference type="NCBI Taxonomy" id="913774"/>
    <lineage>
        <taxon>Eukaryota</taxon>
        <taxon>Fungi</taxon>
        <taxon>Dikarya</taxon>
        <taxon>Ascomycota</taxon>
        <taxon>Pezizomycotina</taxon>
        <taxon>Leotiomycetes</taxon>
        <taxon>Leotiomycetes incertae sedis</taxon>
        <taxon>Myxotrichaceae</taxon>
        <taxon>Oidiodendron</taxon>
    </lineage>
</organism>
<reference evidence="2" key="2">
    <citation type="submission" date="2015-01" db="EMBL/GenBank/DDBJ databases">
        <title>Evolutionary Origins and Diversification of the Mycorrhizal Mutualists.</title>
        <authorList>
            <consortium name="DOE Joint Genome Institute"/>
            <consortium name="Mycorrhizal Genomics Consortium"/>
            <person name="Kohler A."/>
            <person name="Kuo A."/>
            <person name="Nagy L.G."/>
            <person name="Floudas D."/>
            <person name="Copeland A."/>
            <person name="Barry K.W."/>
            <person name="Cichocki N."/>
            <person name="Veneault-Fourrey C."/>
            <person name="LaButti K."/>
            <person name="Lindquist E.A."/>
            <person name="Lipzen A."/>
            <person name="Lundell T."/>
            <person name="Morin E."/>
            <person name="Murat C."/>
            <person name="Riley R."/>
            <person name="Ohm R."/>
            <person name="Sun H."/>
            <person name="Tunlid A."/>
            <person name="Henrissat B."/>
            <person name="Grigoriev I.V."/>
            <person name="Hibbett D.S."/>
            <person name="Martin F."/>
        </authorList>
    </citation>
    <scope>NUCLEOTIDE SEQUENCE [LARGE SCALE GENOMIC DNA]</scope>
    <source>
        <strain evidence="2">Zn</strain>
    </source>
</reference>
<sequence length="479" mass="54700">MTTQWQAKSQAARSEFIFVDTKLKRDAFKEVVKVNAMRKLHNRRQRHQSSHLYPTKGGELQLWIQSTAQSKSTPKREYPEIRQHVVNHPVTTCNEADQHASMGTPAGSVATPETVSCVSSYSPYNRLGAGRCDPFRQYPYQTSHYVDRLVDYYVNSRGCLLSIELLSLYRADPASFSSFLAVVSTQFSATGSLHPAIFPDEAESQALRLLNGRLENSPLILHEGTFLAIALIAYLEECRGNRATADLHWNGLKKAIQVKGGLQKMILRKEVYAAVFWIELVANTSRDCCLGQLSPERYLGQARSDQIDMIPTREDFAQEYDRFFRRIILHVSDSRSKFSSSSNMPECIISCIRQERNEYQQRLRKTKMACLIYLAAVRLDCLPDNPEVFDHFVLQVQHNPYLQDGQRILCGEELLHFLYKGIGLSDSQNCQFSCLLSRLMCVTRALPEDEWDASFGILSYFLSIPYDTSPLHELVNNWQ</sequence>
<dbReference type="AlphaFoldDB" id="A0A0C3HGW1"/>
<evidence type="ECO:0008006" key="3">
    <source>
        <dbReference type="Google" id="ProtNLM"/>
    </source>
</evidence>
<keyword evidence="2" id="KW-1185">Reference proteome</keyword>